<gene>
    <name evidence="3" type="ORF">BT62DRAFT_1079104</name>
</gene>
<dbReference type="GeneID" id="66101745"/>
<organism evidence="3 4">
    <name type="scientific">Guyanagaster necrorhizus</name>
    <dbReference type="NCBI Taxonomy" id="856835"/>
    <lineage>
        <taxon>Eukaryota</taxon>
        <taxon>Fungi</taxon>
        <taxon>Dikarya</taxon>
        <taxon>Basidiomycota</taxon>
        <taxon>Agaricomycotina</taxon>
        <taxon>Agaricomycetes</taxon>
        <taxon>Agaricomycetidae</taxon>
        <taxon>Agaricales</taxon>
        <taxon>Marasmiineae</taxon>
        <taxon>Physalacriaceae</taxon>
        <taxon>Guyanagaster</taxon>
    </lineage>
</organism>
<dbReference type="Proteomes" id="UP000812287">
    <property type="component" value="Unassembled WGS sequence"/>
</dbReference>
<feature type="region of interest" description="Disordered" evidence="1">
    <location>
        <begin position="1"/>
        <end position="23"/>
    </location>
</feature>
<accession>A0A9P8APA2</accession>
<evidence type="ECO:0000256" key="1">
    <source>
        <dbReference type="SAM" id="MobiDB-lite"/>
    </source>
</evidence>
<feature type="transmembrane region" description="Helical" evidence="2">
    <location>
        <begin position="89"/>
        <end position="110"/>
    </location>
</feature>
<keyword evidence="2" id="KW-0812">Transmembrane</keyword>
<evidence type="ECO:0000313" key="3">
    <source>
        <dbReference type="EMBL" id="KAG7442730.1"/>
    </source>
</evidence>
<keyword evidence="2" id="KW-1133">Transmembrane helix</keyword>
<proteinExistence type="predicted"/>
<evidence type="ECO:0000313" key="4">
    <source>
        <dbReference type="Proteomes" id="UP000812287"/>
    </source>
</evidence>
<name>A0A9P8APA2_9AGAR</name>
<feature type="compositionally biased region" description="Basic residues" evidence="1">
    <location>
        <begin position="9"/>
        <end position="21"/>
    </location>
</feature>
<comment type="caution">
    <text evidence="3">The sequence shown here is derived from an EMBL/GenBank/DDBJ whole genome shotgun (WGS) entry which is preliminary data.</text>
</comment>
<dbReference type="AlphaFoldDB" id="A0A9P8APA2"/>
<keyword evidence="2" id="KW-0472">Membrane</keyword>
<reference evidence="3" key="1">
    <citation type="submission" date="2020-11" db="EMBL/GenBank/DDBJ databases">
        <title>Adaptations for nitrogen fixation in a non-lichenized fungal sporocarp promotes dispersal by wood-feeding termites.</title>
        <authorList>
            <consortium name="DOE Joint Genome Institute"/>
            <person name="Koch R.A."/>
            <person name="Yoon G."/>
            <person name="Arayal U."/>
            <person name="Lail K."/>
            <person name="Amirebrahimi M."/>
            <person name="Labutti K."/>
            <person name="Lipzen A."/>
            <person name="Riley R."/>
            <person name="Barry K."/>
            <person name="Henrissat B."/>
            <person name="Grigoriev I.V."/>
            <person name="Herr J.R."/>
            <person name="Aime M.C."/>
        </authorList>
    </citation>
    <scope>NUCLEOTIDE SEQUENCE</scope>
    <source>
        <strain evidence="3">MCA 3950</strain>
    </source>
</reference>
<keyword evidence="4" id="KW-1185">Reference proteome</keyword>
<dbReference type="EMBL" id="MU250549">
    <property type="protein sequence ID" value="KAG7442730.1"/>
    <property type="molecule type" value="Genomic_DNA"/>
</dbReference>
<dbReference type="RefSeq" id="XP_043036230.1">
    <property type="nucleotide sequence ID" value="XM_043179451.1"/>
</dbReference>
<sequence>MPVKERAERKRRGAEKRKRVIQKAQPPRKVELNLNSEPSLRDPVAAGTHLSKVHYGVLMRSLKLVILTRLTGTLPICPISSNSMDWHTCCYVCLQAPVLALFVVLLGLVYCSAHFSSALRTGENKGDSYPSRFL</sequence>
<evidence type="ECO:0000256" key="2">
    <source>
        <dbReference type="SAM" id="Phobius"/>
    </source>
</evidence>
<protein>
    <submittedName>
        <fullName evidence="3">Uncharacterized protein</fullName>
    </submittedName>
</protein>